<evidence type="ECO:0000256" key="1">
    <source>
        <dbReference type="ARBA" id="ARBA00011344"/>
    </source>
</evidence>
<organism evidence="4 5">
    <name type="scientific">Inquilinus limosus</name>
    <dbReference type="NCBI Taxonomy" id="171674"/>
    <lineage>
        <taxon>Bacteria</taxon>
        <taxon>Pseudomonadati</taxon>
        <taxon>Pseudomonadota</taxon>
        <taxon>Alphaproteobacteria</taxon>
        <taxon>Rhodospirillales</taxon>
        <taxon>Rhodospirillaceae</taxon>
        <taxon>Inquilinus</taxon>
    </lineage>
</organism>
<dbReference type="GO" id="GO:0003677">
    <property type="term" value="F:DNA binding"/>
    <property type="evidence" value="ECO:0007669"/>
    <property type="project" value="InterPro"/>
</dbReference>
<dbReference type="AlphaFoldDB" id="A0A952FL61"/>
<dbReference type="EMBL" id="JAEKLZ010000126">
    <property type="protein sequence ID" value="MBW8724649.1"/>
    <property type="molecule type" value="Genomic_DNA"/>
</dbReference>
<name>A0A952FL61_9PROT</name>
<dbReference type="Gene3D" id="1.10.10.10">
    <property type="entry name" value="Winged helix-like DNA-binding domain superfamily/Winged helix DNA-binding domain"/>
    <property type="match status" value="1"/>
</dbReference>
<accession>A0A952FL61</accession>
<dbReference type="InterPro" id="IPR032710">
    <property type="entry name" value="NTF2-like_dom_sf"/>
</dbReference>
<dbReference type="GO" id="GO:0006352">
    <property type="term" value="P:DNA-templated transcription initiation"/>
    <property type="evidence" value="ECO:0007669"/>
    <property type="project" value="InterPro"/>
</dbReference>
<comment type="caution">
    <text evidence="4">The sequence shown here is derived from an EMBL/GenBank/DDBJ whole genome shotgun (WGS) entry which is preliminary data.</text>
</comment>
<dbReference type="GO" id="GO:0016987">
    <property type="term" value="F:sigma factor activity"/>
    <property type="evidence" value="ECO:0007669"/>
    <property type="project" value="InterPro"/>
</dbReference>
<dbReference type="Pfam" id="PF04542">
    <property type="entry name" value="Sigma70_r2"/>
    <property type="match status" value="1"/>
</dbReference>
<dbReference type="Gene3D" id="1.10.1740.10">
    <property type="match status" value="1"/>
</dbReference>
<feature type="domain" description="RNA polymerase sigma factor 70 region 4 type 2" evidence="3">
    <location>
        <begin position="112"/>
        <end position="163"/>
    </location>
</feature>
<gene>
    <name evidence="4" type="primary">sigJ</name>
    <name evidence="4" type="ORF">JF625_05765</name>
</gene>
<dbReference type="InterPro" id="IPR007627">
    <property type="entry name" value="RNA_pol_sigma70_r2"/>
</dbReference>
<dbReference type="PANTHER" id="PTHR30173">
    <property type="entry name" value="SIGMA 19 FACTOR"/>
    <property type="match status" value="1"/>
</dbReference>
<dbReference type="InterPro" id="IPR013324">
    <property type="entry name" value="RNA_pol_sigma_r3/r4-like"/>
</dbReference>
<dbReference type="PANTHER" id="PTHR30173:SF36">
    <property type="entry name" value="ECF RNA POLYMERASE SIGMA FACTOR SIGJ"/>
    <property type="match status" value="1"/>
</dbReference>
<feature type="domain" description="RNA polymerase sigma-70 region 2" evidence="2">
    <location>
        <begin position="13"/>
        <end position="76"/>
    </location>
</feature>
<dbReference type="InterPro" id="IPR013249">
    <property type="entry name" value="RNA_pol_sigma70_r4_t2"/>
</dbReference>
<evidence type="ECO:0000313" key="5">
    <source>
        <dbReference type="Proteomes" id="UP000700706"/>
    </source>
</evidence>
<reference evidence="4" key="1">
    <citation type="submission" date="2020-06" db="EMBL/GenBank/DDBJ databases">
        <title>Stable isotope informed genome-resolved metagenomics uncovers potential trophic interactions in rhizosphere soil.</title>
        <authorList>
            <person name="Starr E.P."/>
            <person name="Shi S."/>
            <person name="Blazewicz S.J."/>
            <person name="Koch B.J."/>
            <person name="Probst A.J."/>
            <person name="Hungate B.A."/>
            <person name="Pett-Ridge J."/>
            <person name="Firestone M.K."/>
            <person name="Banfield J.F."/>
        </authorList>
    </citation>
    <scope>NUCLEOTIDE SEQUENCE</scope>
    <source>
        <strain evidence="4">YM_69_17</strain>
    </source>
</reference>
<proteinExistence type="predicted"/>
<comment type="subunit">
    <text evidence="1">Interacts transiently with the RNA polymerase catalytic core formed by RpoA, RpoB, RpoC and RpoZ (2 alpha, 1 beta, 1 beta' and 1 omega subunit) to form the RNA polymerase holoenzyme that can initiate transcription.</text>
</comment>
<protein>
    <submittedName>
        <fullName evidence="4">RNA polymerase sigma factor SigJ</fullName>
    </submittedName>
</protein>
<dbReference type="SUPFAM" id="SSF88946">
    <property type="entry name" value="Sigma2 domain of RNA polymerase sigma factors"/>
    <property type="match status" value="1"/>
</dbReference>
<dbReference type="InterPro" id="IPR013325">
    <property type="entry name" value="RNA_pol_sigma_r2"/>
</dbReference>
<dbReference type="InterPro" id="IPR036388">
    <property type="entry name" value="WH-like_DNA-bd_sf"/>
</dbReference>
<evidence type="ECO:0000259" key="2">
    <source>
        <dbReference type="Pfam" id="PF04542"/>
    </source>
</evidence>
<dbReference type="NCBIfam" id="TIGR02937">
    <property type="entry name" value="sigma70-ECF"/>
    <property type="match status" value="1"/>
</dbReference>
<dbReference type="Gene3D" id="3.10.450.50">
    <property type="match status" value="1"/>
</dbReference>
<dbReference type="InterPro" id="IPR052704">
    <property type="entry name" value="ECF_Sigma-70_Domain"/>
</dbReference>
<dbReference type="Pfam" id="PF08281">
    <property type="entry name" value="Sigma70_r4_2"/>
    <property type="match status" value="1"/>
</dbReference>
<dbReference type="SUPFAM" id="SSF88659">
    <property type="entry name" value="Sigma3 and sigma4 domains of RNA polymerase sigma factors"/>
    <property type="match status" value="1"/>
</dbReference>
<sequence>MDQAHARSDAADFEASRRVLWGLAYRMLGSRADAEDAVQETWLRWQAADRRAIDNARAWLVTACTRLCIDQLRSARHRREVYVGPWLPEPLVSETAPSAAEEMERAETLTTAFLLLLEKLTPVERAAYLLQHVFGLEHAAVAAALDRTDAATRQLVSRARRKLEGSGLVAEPVPQPQHEAALTAFRDALRSGDLAQLTALLARDAKLYSDGGGKVRAAMNVIEGDERVALFLHGVWRKFGRGFVYLPRWINGQPGWLVLNGDELMGTIDLAVGPQGITGVFWTRNPDKLGSVSLPEQGGA</sequence>
<evidence type="ECO:0000313" key="4">
    <source>
        <dbReference type="EMBL" id="MBW8724649.1"/>
    </source>
</evidence>
<dbReference type="InterPro" id="IPR014284">
    <property type="entry name" value="RNA_pol_sigma-70_dom"/>
</dbReference>
<dbReference type="NCBIfam" id="NF007214">
    <property type="entry name" value="PRK09636.1"/>
    <property type="match status" value="1"/>
</dbReference>
<evidence type="ECO:0000259" key="3">
    <source>
        <dbReference type="Pfam" id="PF08281"/>
    </source>
</evidence>
<dbReference type="SUPFAM" id="SSF54427">
    <property type="entry name" value="NTF2-like"/>
    <property type="match status" value="1"/>
</dbReference>
<dbReference type="Proteomes" id="UP000700706">
    <property type="component" value="Unassembled WGS sequence"/>
</dbReference>